<dbReference type="InterPro" id="IPR000209">
    <property type="entry name" value="Peptidase_S8/S53_dom"/>
</dbReference>
<feature type="active site" description="Charge relay system" evidence="5">
    <location>
        <position position="326"/>
    </location>
</feature>
<evidence type="ECO:0000256" key="4">
    <source>
        <dbReference type="ARBA" id="ARBA00022825"/>
    </source>
</evidence>
<feature type="chain" id="PRO_5021250422" evidence="7">
    <location>
        <begin position="39"/>
        <end position="626"/>
    </location>
</feature>
<evidence type="ECO:0000313" key="9">
    <source>
        <dbReference type="EMBL" id="GEC14718.1"/>
    </source>
</evidence>
<evidence type="ECO:0000256" key="6">
    <source>
        <dbReference type="SAM" id="MobiDB-lite"/>
    </source>
</evidence>
<feature type="signal peptide" evidence="7">
    <location>
        <begin position="1"/>
        <end position="38"/>
    </location>
</feature>
<dbReference type="PROSITE" id="PS51892">
    <property type="entry name" value="SUBTILASE"/>
    <property type="match status" value="1"/>
</dbReference>
<dbReference type="PANTHER" id="PTHR43806">
    <property type="entry name" value="PEPTIDASE S8"/>
    <property type="match status" value="1"/>
</dbReference>
<comment type="caution">
    <text evidence="9">The sequence shown here is derived from an EMBL/GenBank/DDBJ whole genome shotgun (WGS) entry which is preliminary data.</text>
</comment>
<dbReference type="PANTHER" id="PTHR43806:SF11">
    <property type="entry name" value="CEREVISIN-RELATED"/>
    <property type="match status" value="1"/>
</dbReference>
<dbReference type="InterPro" id="IPR022398">
    <property type="entry name" value="Peptidase_S8_His-AS"/>
</dbReference>
<proteinExistence type="inferred from homology"/>
<dbReference type="SUPFAM" id="SSF52743">
    <property type="entry name" value="Subtilisin-like"/>
    <property type="match status" value="1"/>
</dbReference>
<feature type="region of interest" description="Disordered" evidence="6">
    <location>
        <begin position="111"/>
        <end position="142"/>
    </location>
</feature>
<reference evidence="9 10" key="1">
    <citation type="submission" date="2019-06" db="EMBL/GenBank/DDBJ databases">
        <title>Whole genome shotgun sequence of Nitrobacter winogradskyi NBRC 14297.</title>
        <authorList>
            <person name="Hosoyama A."/>
            <person name="Uohara A."/>
            <person name="Ohji S."/>
            <person name="Ichikawa N."/>
        </authorList>
    </citation>
    <scope>NUCLEOTIDE SEQUENCE [LARGE SCALE GENOMIC DNA]</scope>
    <source>
        <strain evidence="9 10">NBRC 14297</strain>
    </source>
</reference>
<dbReference type="InterPro" id="IPR036852">
    <property type="entry name" value="Peptidase_S8/S53_dom_sf"/>
</dbReference>
<evidence type="ECO:0000256" key="3">
    <source>
        <dbReference type="ARBA" id="ARBA00022801"/>
    </source>
</evidence>
<accession>A0A4Y3W877</accession>
<dbReference type="GO" id="GO:0004252">
    <property type="term" value="F:serine-type endopeptidase activity"/>
    <property type="evidence" value="ECO:0007669"/>
    <property type="project" value="UniProtKB-UniRule"/>
</dbReference>
<keyword evidence="3 5" id="KW-0378">Hydrolase</keyword>
<organism evidence="9 10">
    <name type="scientific">Nitrobacter winogradskyi</name>
    <name type="common">Nitrobacter agilis</name>
    <dbReference type="NCBI Taxonomy" id="913"/>
    <lineage>
        <taxon>Bacteria</taxon>
        <taxon>Pseudomonadati</taxon>
        <taxon>Pseudomonadota</taxon>
        <taxon>Alphaproteobacteria</taxon>
        <taxon>Hyphomicrobiales</taxon>
        <taxon>Nitrobacteraceae</taxon>
        <taxon>Nitrobacter</taxon>
    </lineage>
</organism>
<feature type="active site" description="Charge relay system" evidence="5">
    <location>
        <position position="356"/>
    </location>
</feature>
<dbReference type="Proteomes" id="UP000318825">
    <property type="component" value="Unassembled WGS sequence"/>
</dbReference>
<evidence type="ECO:0000259" key="8">
    <source>
        <dbReference type="Pfam" id="PF00082"/>
    </source>
</evidence>
<evidence type="ECO:0000256" key="5">
    <source>
        <dbReference type="PROSITE-ProRule" id="PRU01240"/>
    </source>
</evidence>
<dbReference type="PROSITE" id="PS00137">
    <property type="entry name" value="SUBTILASE_HIS"/>
    <property type="match status" value="1"/>
</dbReference>
<gene>
    <name evidence="9" type="ORF">NWI01_06100</name>
</gene>
<protein>
    <submittedName>
        <fullName evidence="9">Peptidase</fullName>
    </submittedName>
</protein>
<dbReference type="GO" id="GO:0006508">
    <property type="term" value="P:proteolysis"/>
    <property type="evidence" value="ECO:0007669"/>
    <property type="project" value="UniProtKB-KW"/>
</dbReference>
<feature type="region of interest" description="Disordered" evidence="6">
    <location>
        <begin position="179"/>
        <end position="202"/>
    </location>
</feature>
<sequence length="626" mass="64847">MENRVMRQRMTGRMKWSGALLALTGLCWLASDASPAHAQGNMQGFRGSPSFGMQGRAPMPSPGGGMTGLPDRGGGWRGMGSGLGLGLGYGLMLGATGASSRAPYVEVPDRAIERDGDANSRPSRPQPRKTVSRERKPRKPVIGVTASGISYIRYAHNTFPACARGNGAMSGDCNRRPYVADLGGNGPPPQDQNSGPRRNAGQAAVTRNYLPGEIVAETDAMPDAQLTALARRHRLQLIVSQNFPLTGSTVSLFRITGRRPVEDLQRELRADEAVRSAQPNFRYILQDQKTEAVTEGDPAQYALAKLRLPEAHRLAHGKGVIVAVIDSAIDVDHPELAGSIAASFDALDGEGKPHVHGTGIAGAIVAHARLMGSAPSARILAIRAFGVTQGAAESTSFTILKSLDHAAAHGARIINMSFAGPQDALVSRGIAAAAEKGIVMVAASGNAGPKSPPLHPSADAGVIAVSATDVDDRLFPASSRGSHVAVAAPGVDIFLPAPDRKYQMTSGTSFSAAYISGLAALILERRPALKPGEVRAILMTSARDLGTPGRDDLFGAGQADAYRAVQSVPDGAVPAADKEMPAIAVSDPALVVSGTADETAGDAGPSSEPQPASAGLQSRGADPSAK</sequence>
<dbReference type="AlphaFoldDB" id="A0A4Y3W877"/>
<keyword evidence="7" id="KW-0732">Signal</keyword>
<evidence type="ECO:0000256" key="2">
    <source>
        <dbReference type="ARBA" id="ARBA00022670"/>
    </source>
</evidence>
<feature type="domain" description="Peptidase S8/S53" evidence="8">
    <location>
        <begin position="317"/>
        <end position="557"/>
    </location>
</feature>
<dbReference type="Gene3D" id="3.40.50.200">
    <property type="entry name" value="Peptidase S8/S53 domain"/>
    <property type="match status" value="1"/>
</dbReference>
<feature type="active site" description="Charge relay system" evidence="5">
    <location>
        <position position="509"/>
    </location>
</feature>
<keyword evidence="2 5" id="KW-0645">Protease</keyword>
<evidence type="ECO:0000256" key="1">
    <source>
        <dbReference type="ARBA" id="ARBA00011073"/>
    </source>
</evidence>
<name>A0A4Y3W877_NITWI</name>
<dbReference type="Pfam" id="PF00082">
    <property type="entry name" value="Peptidase_S8"/>
    <property type="match status" value="1"/>
</dbReference>
<keyword evidence="4 5" id="KW-0720">Serine protease</keyword>
<evidence type="ECO:0000256" key="7">
    <source>
        <dbReference type="SAM" id="SignalP"/>
    </source>
</evidence>
<dbReference type="InterPro" id="IPR050131">
    <property type="entry name" value="Peptidase_S8_subtilisin-like"/>
</dbReference>
<dbReference type="InterPro" id="IPR015500">
    <property type="entry name" value="Peptidase_S8_subtilisin-rel"/>
</dbReference>
<evidence type="ECO:0000313" key="10">
    <source>
        <dbReference type="Proteomes" id="UP000318825"/>
    </source>
</evidence>
<dbReference type="EMBL" id="BJNF01000016">
    <property type="protein sequence ID" value="GEC14718.1"/>
    <property type="molecule type" value="Genomic_DNA"/>
</dbReference>
<dbReference type="PRINTS" id="PR00723">
    <property type="entry name" value="SUBTILISIN"/>
</dbReference>
<comment type="similarity">
    <text evidence="1 5">Belongs to the peptidase S8 family.</text>
</comment>
<feature type="region of interest" description="Disordered" evidence="6">
    <location>
        <begin position="594"/>
        <end position="626"/>
    </location>
</feature>
<dbReference type="CDD" id="cd05561">
    <property type="entry name" value="Peptidases_S8_4"/>
    <property type="match status" value="1"/>
</dbReference>